<dbReference type="InterPro" id="IPR007837">
    <property type="entry name" value="DinB"/>
</dbReference>
<dbReference type="RefSeq" id="WP_268611737.1">
    <property type="nucleotide sequence ID" value="NZ_CP113797.1"/>
</dbReference>
<dbReference type="GO" id="GO:0046872">
    <property type="term" value="F:metal ion binding"/>
    <property type="evidence" value="ECO:0007669"/>
    <property type="project" value="UniProtKB-KW"/>
</dbReference>
<accession>A0A9E8ZI43</accession>
<organism evidence="4 5">
    <name type="scientific">Thermocoleostomius sinensis A174</name>
    <dbReference type="NCBI Taxonomy" id="2016057"/>
    <lineage>
        <taxon>Bacteria</taxon>
        <taxon>Bacillati</taxon>
        <taxon>Cyanobacteriota</taxon>
        <taxon>Cyanophyceae</taxon>
        <taxon>Oculatellales</taxon>
        <taxon>Oculatellaceae</taxon>
        <taxon>Thermocoleostomius</taxon>
    </lineage>
</organism>
<dbReference type="KEGG" id="tsin:OXH18_06885"/>
<reference evidence="4" key="1">
    <citation type="submission" date="2022-12" db="EMBL/GenBank/DDBJ databases">
        <title>Polyphasic identification of a Novel Hot-Spring Cyanobacterium Ocullathermofonsia sinensis gen nov. sp. nov. and Genomic Insights on its Adaptations to the Thermal Habitat.</title>
        <authorList>
            <person name="Daroch M."/>
            <person name="Tang J."/>
            <person name="Jiang Y."/>
        </authorList>
    </citation>
    <scope>NUCLEOTIDE SEQUENCE</scope>
    <source>
        <strain evidence="4">PKUAC-SCTA174</strain>
    </source>
</reference>
<dbReference type="PANTHER" id="PTHR37302:SF1">
    <property type="entry name" value="PROTEIN DINB"/>
    <property type="match status" value="1"/>
</dbReference>
<evidence type="ECO:0000256" key="2">
    <source>
        <dbReference type="ARBA" id="ARBA00022723"/>
    </source>
</evidence>
<dbReference type="PANTHER" id="PTHR37302">
    <property type="entry name" value="SLR1116 PROTEIN"/>
    <property type="match status" value="1"/>
</dbReference>
<keyword evidence="5" id="KW-1185">Reference proteome</keyword>
<protein>
    <submittedName>
        <fullName evidence="4">DinB family protein</fullName>
    </submittedName>
</protein>
<evidence type="ECO:0000256" key="3">
    <source>
        <dbReference type="PIRSR" id="PIRSR607837-1"/>
    </source>
</evidence>
<feature type="binding site" evidence="3">
    <location>
        <position position="138"/>
    </location>
    <ligand>
        <name>a divalent metal cation</name>
        <dbReference type="ChEBI" id="CHEBI:60240"/>
    </ligand>
</feature>
<evidence type="ECO:0000256" key="1">
    <source>
        <dbReference type="ARBA" id="ARBA00008635"/>
    </source>
</evidence>
<keyword evidence="2 3" id="KW-0479">Metal-binding</keyword>
<gene>
    <name evidence="4" type="ORF">OXH18_06885</name>
</gene>
<feature type="binding site" evidence="3">
    <location>
        <position position="134"/>
    </location>
    <ligand>
        <name>a divalent metal cation</name>
        <dbReference type="ChEBI" id="CHEBI:60240"/>
    </ligand>
</feature>
<dbReference type="Pfam" id="PF05163">
    <property type="entry name" value="DinB"/>
    <property type="match status" value="1"/>
</dbReference>
<dbReference type="AlphaFoldDB" id="A0A9E8ZI43"/>
<dbReference type="SUPFAM" id="SSF109854">
    <property type="entry name" value="DinB/YfiT-like putative metalloenzymes"/>
    <property type="match status" value="1"/>
</dbReference>
<comment type="similarity">
    <text evidence="1">Belongs to the DinB family.</text>
</comment>
<dbReference type="Gene3D" id="1.20.120.450">
    <property type="entry name" value="dinb family like domain"/>
    <property type="match status" value="1"/>
</dbReference>
<name>A0A9E8ZI43_9CYAN</name>
<evidence type="ECO:0000313" key="4">
    <source>
        <dbReference type="EMBL" id="WAL61703.1"/>
    </source>
</evidence>
<feature type="binding site" evidence="3">
    <location>
        <position position="50"/>
    </location>
    <ligand>
        <name>a divalent metal cation</name>
        <dbReference type="ChEBI" id="CHEBI:60240"/>
    </ligand>
</feature>
<sequence>MLETNYYEIMAAYNAWMNQKLYEICAKIPDEKRKEDLGAFFKSIHGTLNHLLVGDRIWMGRFTQQPVPYTIKQELYSDFDELRHQRQLTDQTITNWTKSLSPAWLAQPFTYTSNLDKKPRTLPTWLLVTHLFNHQIHHRGQLTTLLNQLGYDSGVTDLPWLPTLHAIFEETATVE</sequence>
<dbReference type="EMBL" id="CP113797">
    <property type="protein sequence ID" value="WAL61703.1"/>
    <property type="molecule type" value="Genomic_DNA"/>
</dbReference>
<dbReference type="Proteomes" id="UP001163152">
    <property type="component" value="Chromosome"/>
</dbReference>
<evidence type="ECO:0000313" key="5">
    <source>
        <dbReference type="Proteomes" id="UP001163152"/>
    </source>
</evidence>
<proteinExistence type="inferred from homology"/>
<dbReference type="InterPro" id="IPR034660">
    <property type="entry name" value="DinB/YfiT-like"/>
</dbReference>